<dbReference type="InterPro" id="IPR034505">
    <property type="entry name" value="Coproporphyrinogen-III_oxidase"/>
</dbReference>
<keyword evidence="2" id="KW-0408">Iron</keyword>
<evidence type="ECO:0000256" key="1">
    <source>
        <dbReference type="ARBA" id="ARBA00006100"/>
    </source>
</evidence>
<reference evidence="4" key="1">
    <citation type="submission" date="2020-08" db="EMBL/GenBank/DDBJ databases">
        <title>Genome public.</title>
        <authorList>
            <person name="Liu C."/>
            <person name="Sun Q."/>
        </authorList>
    </citation>
    <scope>NUCLEOTIDE SEQUENCE</scope>
    <source>
        <strain evidence="4">N12</strain>
    </source>
</reference>
<dbReference type="CDD" id="cd01335">
    <property type="entry name" value="Radical_SAM"/>
    <property type="match status" value="1"/>
</dbReference>
<comment type="similarity">
    <text evidence="1">Belongs to the anaerobic coproporphyrinogen-III oxidase family. HemW subfamily.</text>
</comment>
<dbReference type="SFLD" id="SFLDF00288">
    <property type="entry name" value="HemN-like__clustered_with_nucl"/>
    <property type="match status" value="1"/>
</dbReference>
<dbReference type="PANTHER" id="PTHR13932:SF5">
    <property type="entry name" value="RADICAL S-ADENOSYL METHIONINE DOMAIN-CONTAINING PROTEIN 1, MITOCHONDRIAL"/>
    <property type="match status" value="1"/>
</dbReference>
<dbReference type="InterPro" id="IPR058240">
    <property type="entry name" value="rSAM_sf"/>
</dbReference>
<dbReference type="GO" id="GO:0046872">
    <property type="term" value="F:metal ion binding"/>
    <property type="evidence" value="ECO:0007669"/>
    <property type="project" value="UniProtKB-UniRule"/>
</dbReference>
<evidence type="ECO:0000259" key="3">
    <source>
        <dbReference type="PROSITE" id="PS51918"/>
    </source>
</evidence>
<dbReference type="InterPro" id="IPR010723">
    <property type="entry name" value="HemN_C"/>
</dbReference>
<evidence type="ECO:0000313" key="4">
    <source>
        <dbReference type="EMBL" id="MBC8593358.1"/>
    </source>
</evidence>
<dbReference type="Pfam" id="PF06969">
    <property type="entry name" value="HemN_C"/>
    <property type="match status" value="1"/>
</dbReference>
<feature type="domain" description="Radical SAM core" evidence="3">
    <location>
        <begin position="1"/>
        <end position="231"/>
    </location>
</feature>
<dbReference type="SFLD" id="SFLDS00029">
    <property type="entry name" value="Radical_SAM"/>
    <property type="match status" value="1"/>
</dbReference>
<keyword evidence="2" id="KW-0004">4Fe-4S</keyword>
<comment type="function">
    <text evidence="2">Probably acts as a heme chaperone, transferring heme to an unknown acceptor. Binds one molecule of heme per monomer, possibly covalently. Binds 1 [4Fe-4S] cluster. The cluster is coordinated with 3 cysteines and an exchangeable S-adenosyl-L-methionine.</text>
</comment>
<evidence type="ECO:0000313" key="5">
    <source>
        <dbReference type="Proteomes" id="UP000651085"/>
    </source>
</evidence>
<dbReference type="Gene3D" id="3.80.30.20">
    <property type="entry name" value="tm_1862 like domain"/>
    <property type="match status" value="1"/>
</dbReference>
<dbReference type="PANTHER" id="PTHR13932">
    <property type="entry name" value="COPROPORPHYRINIGEN III OXIDASE"/>
    <property type="match status" value="1"/>
</dbReference>
<proteinExistence type="inferred from homology"/>
<keyword evidence="5" id="KW-1185">Reference proteome</keyword>
<dbReference type="GO" id="GO:0006779">
    <property type="term" value="P:porphyrin-containing compound biosynthetic process"/>
    <property type="evidence" value="ECO:0007669"/>
    <property type="project" value="InterPro"/>
</dbReference>
<dbReference type="AlphaFoldDB" id="A0A926F0G7"/>
<dbReference type="RefSeq" id="WP_262434501.1">
    <property type="nucleotide sequence ID" value="NZ_JACRTF010000001.1"/>
</dbReference>
<comment type="subcellular location">
    <subcellularLocation>
        <location evidence="2">Cytoplasm</location>
    </subcellularLocation>
</comment>
<keyword evidence="2" id="KW-0143">Chaperone</keyword>
<dbReference type="InterPro" id="IPR007197">
    <property type="entry name" value="rSAM"/>
</dbReference>
<keyword evidence="2" id="KW-0949">S-adenosyl-L-methionine</keyword>
<protein>
    <recommendedName>
        <fullName evidence="2">Heme chaperone HemW</fullName>
    </recommendedName>
</protein>
<organism evidence="4 5">
    <name type="scientific">Jilunia laotingensis</name>
    <dbReference type="NCBI Taxonomy" id="2763675"/>
    <lineage>
        <taxon>Bacteria</taxon>
        <taxon>Pseudomonadati</taxon>
        <taxon>Bacteroidota</taxon>
        <taxon>Bacteroidia</taxon>
        <taxon>Bacteroidales</taxon>
        <taxon>Bacteroidaceae</taxon>
        <taxon>Jilunia</taxon>
    </lineage>
</organism>
<keyword evidence="2" id="KW-0479">Metal-binding</keyword>
<comment type="caution">
    <text evidence="4">The sequence shown here is derived from an EMBL/GenBank/DDBJ whole genome shotgun (WGS) entry which is preliminary data.</text>
</comment>
<dbReference type="InterPro" id="IPR004559">
    <property type="entry name" value="HemW-like"/>
</dbReference>
<dbReference type="Pfam" id="PF04055">
    <property type="entry name" value="Radical_SAM"/>
    <property type="match status" value="1"/>
</dbReference>
<dbReference type="SFLD" id="SFLDF00562">
    <property type="entry name" value="HemN-like__clustered_with_heat"/>
    <property type="match status" value="1"/>
</dbReference>
<dbReference type="Proteomes" id="UP000651085">
    <property type="component" value="Unassembled WGS sequence"/>
</dbReference>
<dbReference type="SFLD" id="SFLDG01082">
    <property type="entry name" value="B12-binding_domain_containing"/>
    <property type="match status" value="1"/>
</dbReference>
<gene>
    <name evidence="4" type="primary">hemW</name>
    <name evidence="4" type="ORF">H8744_08890</name>
</gene>
<dbReference type="GO" id="GO:0005737">
    <property type="term" value="C:cytoplasm"/>
    <property type="evidence" value="ECO:0007669"/>
    <property type="project" value="UniProtKB-SubCell"/>
</dbReference>
<dbReference type="EMBL" id="JACRTF010000001">
    <property type="protein sequence ID" value="MBC8593358.1"/>
    <property type="molecule type" value="Genomic_DNA"/>
</dbReference>
<evidence type="ECO:0000256" key="2">
    <source>
        <dbReference type="RuleBase" id="RU364116"/>
    </source>
</evidence>
<dbReference type="SFLD" id="SFLDG01065">
    <property type="entry name" value="anaerobic_coproporphyrinogen-I"/>
    <property type="match status" value="1"/>
</dbReference>
<sequence>MAGIYFHIPFCKTRCIYCDFYSTTNGELKERFAHALCKELEMRRDYLQGEPVGTIYFGGGTPSQLNLTDFKRIFDTIGHAFDIEDAYEITLEANPDDLTPEYVQMLATLPFNRISMGIQTFDDRILKLLKRRHTAEQAIAAFERCRQAGFKNISIDLMYGLPGETAEQWEQDLTQAISLNPEHVSAYHLIYEEGTPIHRMLQQHRVSEVDEESSVGFFSRLIERLTAAGYEHYEISNFCRPGLHSRHNSSYWTDIPYLGCGPSAHSYNHKEREWNVSSLDEYLHGIESGERIFDSEALDITKRYNERIITGLRTRWGISLPKLKEDFGKEWQEYCLEMASPSLKTGKLVIEDGSLRLAREGIFISDSIMSDLLKVDTENEQG</sequence>
<dbReference type="InterPro" id="IPR006638">
    <property type="entry name" value="Elp3/MiaA/NifB-like_rSAM"/>
</dbReference>
<dbReference type="GO" id="GO:0051539">
    <property type="term" value="F:4 iron, 4 sulfur cluster binding"/>
    <property type="evidence" value="ECO:0007669"/>
    <property type="project" value="UniProtKB-UniRule"/>
</dbReference>
<name>A0A926F0G7_9BACT</name>
<dbReference type="InterPro" id="IPR023404">
    <property type="entry name" value="rSAM_horseshoe"/>
</dbReference>
<dbReference type="NCBIfam" id="TIGR00539">
    <property type="entry name" value="hemN_rel"/>
    <property type="match status" value="1"/>
</dbReference>
<keyword evidence="2" id="KW-0411">Iron-sulfur</keyword>
<dbReference type="SMART" id="SM00729">
    <property type="entry name" value="Elp3"/>
    <property type="match status" value="1"/>
</dbReference>
<dbReference type="GO" id="GO:0004109">
    <property type="term" value="F:coproporphyrinogen oxidase activity"/>
    <property type="evidence" value="ECO:0007669"/>
    <property type="project" value="InterPro"/>
</dbReference>
<dbReference type="PROSITE" id="PS51918">
    <property type="entry name" value="RADICAL_SAM"/>
    <property type="match status" value="1"/>
</dbReference>
<dbReference type="SUPFAM" id="SSF102114">
    <property type="entry name" value="Radical SAM enzymes"/>
    <property type="match status" value="1"/>
</dbReference>
<keyword evidence="2" id="KW-0963">Cytoplasm</keyword>
<accession>A0A926F0G7</accession>
<keyword evidence="2" id="KW-0349">Heme</keyword>